<comment type="caution">
    <text evidence="3">The sequence shown here is derived from an EMBL/GenBank/DDBJ whole genome shotgun (WGS) entry which is preliminary data.</text>
</comment>
<reference evidence="3" key="1">
    <citation type="journal article" date="2022" name="Int. J. Mol. Sci.">
        <title>Draft Genome of Tanacetum Coccineum: Genomic Comparison of Closely Related Tanacetum-Family Plants.</title>
        <authorList>
            <person name="Yamashiro T."/>
            <person name="Shiraishi A."/>
            <person name="Nakayama K."/>
            <person name="Satake H."/>
        </authorList>
    </citation>
    <scope>NUCLEOTIDE SEQUENCE</scope>
</reference>
<gene>
    <name evidence="3" type="ORF">Tco_0843444</name>
</gene>
<accession>A0ABQ5B5N0</accession>
<dbReference type="EMBL" id="BQNB010012873">
    <property type="protein sequence ID" value="GJT08982.1"/>
    <property type="molecule type" value="Genomic_DNA"/>
</dbReference>
<evidence type="ECO:0000313" key="4">
    <source>
        <dbReference type="Proteomes" id="UP001151760"/>
    </source>
</evidence>
<name>A0ABQ5B5N0_9ASTR</name>
<evidence type="ECO:0000256" key="1">
    <source>
        <dbReference type="SAM" id="Coils"/>
    </source>
</evidence>
<reference evidence="3" key="2">
    <citation type="submission" date="2022-01" db="EMBL/GenBank/DDBJ databases">
        <authorList>
            <person name="Yamashiro T."/>
            <person name="Shiraishi A."/>
            <person name="Satake H."/>
            <person name="Nakayama K."/>
        </authorList>
    </citation>
    <scope>NUCLEOTIDE SEQUENCE</scope>
</reference>
<sequence length="223" mass="26160">MPHPSQCFELPKTSMEEMMREWMARQMEANERRKDQVVELEHQINQGLRNRQAIIENLERQFEFLEKKTFCTESLPRTTKSKPRHEFVYKPPSIRNENDKGDVKAIEEEETEPIPTIPNPNLINSNSPIISPFLKDCTVHIPYTNAKTCADNVSMNNDKELESMDGVGTGRMTKNEKNDMGMLKEPNKDWKLNEKVVPQNEKVYHYLWHPTEIPHLNRIIKES</sequence>
<keyword evidence="4" id="KW-1185">Reference proteome</keyword>
<protein>
    <submittedName>
        <fullName evidence="3">Uncharacterized protein</fullName>
    </submittedName>
</protein>
<organism evidence="3 4">
    <name type="scientific">Tanacetum coccineum</name>
    <dbReference type="NCBI Taxonomy" id="301880"/>
    <lineage>
        <taxon>Eukaryota</taxon>
        <taxon>Viridiplantae</taxon>
        <taxon>Streptophyta</taxon>
        <taxon>Embryophyta</taxon>
        <taxon>Tracheophyta</taxon>
        <taxon>Spermatophyta</taxon>
        <taxon>Magnoliopsida</taxon>
        <taxon>eudicotyledons</taxon>
        <taxon>Gunneridae</taxon>
        <taxon>Pentapetalae</taxon>
        <taxon>asterids</taxon>
        <taxon>campanulids</taxon>
        <taxon>Asterales</taxon>
        <taxon>Asteraceae</taxon>
        <taxon>Asteroideae</taxon>
        <taxon>Anthemideae</taxon>
        <taxon>Anthemidinae</taxon>
        <taxon>Tanacetum</taxon>
    </lineage>
</organism>
<feature type="region of interest" description="Disordered" evidence="2">
    <location>
        <begin position="160"/>
        <end position="184"/>
    </location>
</feature>
<dbReference type="Proteomes" id="UP001151760">
    <property type="component" value="Unassembled WGS sequence"/>
</dbReference>
<keyword evidence="1" id="KW-0175">Coiled coil</keyword>
<proteinExistence type="predicted"/>
<evidence type="ECO:0000313" key="3">
    <source>
        <dbReference type="EMBL" id="GJT08982.1"/>
    </source>
</evidence>
<evidence type="ECO:0000256" key="2">
    <source>
        <dbReference type="SAM" id="MobiDB-lite"/>
    </source>
</evidence>
<feature type="coiled-coil region" evidence="1">
    <location>
        <begin position="23"/>
        <end position="68"/>
    </location>
</feature>